<dbReference type="OrthoDB" id="9797795at2"/>
<protein>
    <submittedName>
        <fullName evidence="1">Uncharacterized protein</fullName>
    </submittedName>
</protein>
<accession>A0A248LME6</accession>
<evidence type="ECO:0000313" key="1">
    <source>
        <dbReference type="EMBL" id="ASJ25960.1"/>
    </source>
</evidence>
<proteinExistence type="predicted"/>
<dbReference type="RefSeq" id="WP_147640253.1">
    <property type="nucleotide sequence ID" value="NZ_CP022115.1"/>
</dbReference>
<dbReference type="Proteomes" id="UP000197424">
    <property type="component" value="Chromosome"/>
</dbReference>
<dbReference type="AlphaFoldDB" id="A0A248LME6"/>
<organism evidence="1 2">
    <name type="scientific">Laribacter hongkongensis</name>
    <dbReference type="NCBI Taxonomy" id="168471"/>
    <lineage>
        <taxon>Bacteria</taxon>
        <taxon>Pseudomonadati</taxon>
        <taxon>Pseudomonadota</taxon>
        <taxon>Betaproteobacteria</taxon>
        <taxon>Neisseriales</taxon>
        <taxon>Aquaspirillaceae</taxon>
        <taxon>Laribacter</taxon>
    </lineage>
</organism>
<gene>
    <name evidence="1" type="ORF">LHGZ1_3129</name>
</gene>
<reference evidence="2" key="1">
    <citation type="submission" date="2017-06" db="EMBL/GenBank/DDBJ databases">
        <title>Whole genome sequence of Laribacter hongkongensis LHGZ1.</title>
        <authorList>
            <person name="Chen D."/>
            <person name="Wu H."/>
            <person name="Chen J."/>
        </authorList>
    </citation>
    <scope>NUCLEOTIDE SEQUENCE [LARGE SCALE GENOMIC DNA]</scope>
    <source>
        <strain evidence="2">LHGZ1</strain>
    </source>
</reference>
<name>A0A248LME6_9NEIS</name>
<sequence>MATINLSKITLQGIGTFLILLYPIMVIGYLPFGGGIRYYSVLIPVAILLLTTNLIKNNYPSFKNTPKSIWQLITPFTPFTPFIACAIVTSLYHDSIKTLNNINIQILYAFLLSILLSQQKINLSTIIKSNALACAAFFITSMYEIFLLDRSRAWGLVYENTFGQFSVLCTGICMIAMRKHSLTPKEKYLLISSIAMGTAAALMSGSRGALLPLICLSSYLFLNKKNISTIVTCAALILIPAAIATTKSMERIRLLFLETANYISHGEFMNSSIGIRLELWKISLKSLSTDHPYGFGSIPFIQLGEKIPEIKNSTDYMHQYFSGGGNSLPWMLHGDIPQIIIIGGPLLLLGFIISAIFLYKQYNKNAFQTWVLFCAFIWGWSELIIFNRISFGLILINLVLFSPSAWKKYHSTRLNDTH</sequence>
<dbReference type="EMBL" id="CP022115">
    <property type="protein sequence ID" value="ASJ25960.1"/>
    <property type="molecule type" value="Genomic_DNA"/>
</dbReference>
<evidence type="ECO:0000313" key="2">
    <source>
        <dbReference type="Proteomes" id="UP000197424"/>
    </source>
</evidence>